<dbReference type="AlphaFoldDB" id="A0A803Q7A9"/>
<dbReference type="Proteomes" id="UP000596661">
    <property type="component" value="Chromosome 8"/>
</dbReference>
<evidence type="ECO:0008006" key="3">
    <source>
        <dbReference type="Google" id="ProtNLM"/>
    </source>
</evidence>
<protein>
    <recommendedName>
        <fullName evidence="3">Reverse transcriptase</fullName>
    </recommendedName>
</protein>
<dbReference type="OMA" id="CCTEVID"/>
<name>A0A803Q7A9_CANSA</name>
<dbReference type="EMBL" id="UZAU01000694">
    <property type="status" value="NOT_ANNOTATED_CDS"/>
    <property type="molecule type" value="Genomic_DNA"/>
</dbReference>
<dbReference type="PANTHER" id="PTHR46890">
    <property type="entry name" value="NON-LTR RETROLELEMENT REVERSE TRANSCRIPTASE-LIKE PROTEIN-RELATED"/>
    <property type="match status" value="1"/>
</dbReference>
<evidence type="ECO:0000313" key="2">
    <source>
        <dbReference type="Proteomes" id="UP000596661"/>
    </source>
</evidence>
<organism evidence="1 2">
    <name type="scientific">Cannabis sativa</name>
    <name type="common">Hemp</name>
    <name type="synonym">Marijuana</name>
    <dbReference type="NCBI Taxonomy" id="3483"/>
    <lineage>
        <taxon>Eukaryota</taxon>
        <taxon>Viridiplantae</taxon>
        <taxon>Streptophyta</taxon>
        <taxon>Embryophyta</taxon>
        <taxon>Tracheophyta</taxon>
        <taxon>Spermatophyta</taxon>
        <taxon>Magnoliopsida</taxon>
        <taxon>eudicotyledons</taxon>
        <taxon>Gunneridae</taxon>
        <taxon>Pentapetalae</taxon>
        <taxon>rosids</taxon>
        <taxon>fabids</taxon>
        <taxon>Rosales</taxon>
        <taxon>Cannabaceae</taxon>
        <taxon>Cannabis</taxon>
    </lineage>
</organism>
<evidence type="ECO:0000313" key="1">
    <source>
        <dbReference type="EnsemblPlants" id="cds.evm.model.08.1002"/>
    </source>
</evidence>
<dbReference type="EnsemblPlants" id="evm.model.08.1002">
    <property type="protein sequence ID" value="cds.evm.model.08.1002"/>
    <property type="gene ID" value="evm.TU.08.1002"/>
</dbReference>
<sequence>MGQASGPSGVIDVDVGCTISAEDVQEDTEINFVDRDVMVEDVASSKNLFGAGFDHSPIYLEPTICNNFAPTRRFCFENTWLKEPLCIEIVKDCWKNGQATSFDEKLSLCVEKLKEWGKEITGTLNHRIKKYTKELKVLHGKRDVASVQCYNEVKKKLFKALDQRESYWKQRAKQFWLHEGDQNSSYFHKAASSKKKNNQIEQLKDDHDNWVTWESGLSKVVAECFHGLFASGNTCCTEVIDCVSKVVSDSVNMELCQPIGEEDVKKALFQMNPDKSLGPDGMTPAFYQRCWSIVRHDVVKCVRYFFDQCTLEDGNSEANVVLIPKKKNPELMSDPPPIALCNVMYKIITKVMFNRMKLIINTVISENQSVFIPGRLISDNVLVSFEIRIT</sequence>
<reference evidence="1" key="1">
    <citation type="submission" date="2018-11" db="EMBL/GenBank/DDBJ databases">
        <authorList>
            <person name="Grassa J C."/>
        </authorList>
    </citation>
    <scope>NUCLEOTIDE SEQUENCE [LARGE SCALE GENOMIC DNA]</scope>
</reference>
<accession>A0A803Q7A9</accession>
<keyword evidence="2" id="KW-1185">Reference proteome</keyword>
<reference evidence="1" key="2">
    <citation type="submission" date="2021-03" db="UniProtKB">
        <authorList>
            <consortium name="EnsemblPlants"/>
        </authorList>
    </citation>
    <scope>IDENTIFICATION</scope>
</reference>
<dbReference type="Gramene" id="evm.model.08.1002">
    <property type="protein sequence ID" value="cds.evm.model.08.1002"/>
    <property type="gene ID" value="evm.TU.08.1002"/>
</dbReference>
<dbReference type="PANTHER" id="PTHR46890:SF48">
    <property type="entry name" value="RNA-DIRECTED DNA POLYMERASE"/>
    <property type="match status" value="1"/>
</dbReference>
<proteinExistence type="predicted"/>
<dbReference type="InterPro" id="IPR052343">
    <property type="entry name" value="Retrotransposon-Effector_Assoc"/>
</dbReference>